<dbReference type="EMBL" id="BSPV01000003">
    <property type="protein sequence ID" value="GLT13543.1"/>
    <property type="molecule type" value="Genomic_DNA"/>
</dbReference>
<dbReference type="PANTHER" id="PTHR30429:SF1">
    <property type="entry name" value="D-METHIONINE-BINDING LIPOPROTEIN METQ-RELATED"/>
    <property type="match status" value="1"/>
</dbReference>
<dbReference type="Pfam" id="PF03180">
    <property type="entry name" value="Lipoprotein_9"/>
    <property type="match status" value="1"/>
</dbReference>
<dbReference type="Proteomes" id="UP000319828">
    <property type="component" value="Unassembled WGS sequence"/>
</dbReference>
<keyword evidence="5 6" id="KW-0449">Lipoprotein</keyword>
<name>A0A557NZD1_9VIBR</name>
<dbReference type="Gene3D" id="3.40.190.10">
    <property type="entry name" value="Periplasmic binding protein-like II"/>
    <property type="match status" value="2"/>
</dbReference>
<dbReference type="AlphaFoldDB" id="A0A557NZD1"/>
<comment type="caution">
    <text evidence="10">The sequence shown here is derived from an EMBL/GenBank/DDBJ whole genome shotgun (WGS) entry which is preliminary data.</text>
</comment>
<dbReference type="GO" id="GO:0016020">
    <property type="term" value="C:membrane"/>
    <property type="evidence" value="ECO:0007669"/>
    <property type="project" value="UniProtKB-SubCell"/>
</dbReference>
<evidence type="ECO:0000256" key="5">
    <source>
        <dbReference type="ARBA" id="ARBA00023288"/>
    </source>
</evidence>
<organism evidence="10 11">
    <name type="scientific">Vibrio algivorus</name>
    <dbReference type="NCBI Taxonomy" id="1667024"/>
    <lineage>
        <taxon>Bacteria</taxon>
        <taxon>Pseudomonadati</taxon>
        <taxon>Pseudomonadota</taxon>
        <taxon>Gammaproteobacteria</taxon>
        <taxon>Vibrionales</taxon>
        <taxon>Vibrionaceae</taxon>
        <taxon>Vibrio</taxon>
    </lineage>
</organism>
<evidence type="ECO:0000256" key="3">
    <source>
        <dbReference type="ARBA" id="ARBA00023136"/>
    </source>
</evidence>
<evidence type="ECO:0000313" key="12">
    <source>
        <dbReference type="Proteomes" id="UP001157156"/>
    </source>
</evidence>
<reference evidence="10 11" key="3">
    <citation type="submission" date="2019-07" db="EMBL/GenBank/DDBJ databases">
        <title>The draft genome sequence of Vibrio algivorus M1486.</title>
        <authorList>
            <person name="Meng X."/>
        </authorList>
    </citation>
    <scope>NUCLEOTIDE SEQUENCE [LARGE SCALE GENOMIC DNA]</scope>
    <source>
        <strain evidence="10 11">M1486</strain>
    </source>
</reference>
<evidence type="ECO:0000256" key="6">
    <source>
        <dbReference type="PIRNR" id="PIRNR002854"/>
    </source>
</evidence>
<dbReference type="PIRSF" id="PIRSF002854">
    <property type="entry name" value="MetQ"/>
    <property type="match status" value="1"/>
</dbReference>
<keyword evidence="4" id="KW-0564">Palmitate</keyword>
<reference evidence="9" key="4">
    <citation type="submission" date="2023-01" db="EMBL/GenBank/DDBJ databases">
        <title>Draft genome sequence of Vibrio algivorus strain NBRC 111146.</title>
        <authorList>
            <person name="Sun Q."/>
            <person name="Mori K."/>
        </authorList>
    </citation>
    <scope>NUCLEOTIDE SEQUENCE</scope>
    <source>
        <strain evidence="9">NBRC 111146</strain>
    </source>
</reference>
<feature type="chain" id="PRO_5021821394" description="Lipoprotein" evidence="8">
    <location>
        <begin position="25"/>
        <end position="269"/>
    </location>
</feature>
<comment type="similarity">
    <text evidence="6">Belongs to the nlpA lipoprotein family.</text>
</comment>
<keyword evidence="3" id="KW-0472">Membrane</keyword>
<dbReference type="RefSeq" id="WP_089123950.1">
    <property type="nucleotide sequence ID" value="NZ_BSPV01000003.1"/>
</dbReference>
<dbReference type="SUPFAM" id="SSF53850">
    <property type="entry name" value="Periplasmic binding protein-like II"/>
    <property type="match status" value="1"/>
</dbReference>
<reference evidence="12" key="2">
    <citation type="journal article" date="2019" name="Int. J. Syst. Evol. Microbiol.">
        <title>The Global Catalogue of Microorganisms (GCM) 10K type strain sequencing project: providing services to taxonomists for standard genome sequencing and annotation.</title>
        <authorList>
            <consortium name="The Broad Institute Genomics Platform"/>
            <consortium name="The Broad Institute Genome Sequencing Center for Infectious Disease"/>
            <person name="Wu L."/>
            <person name="Ma J."/>
        </authorList>
    </citation>
    <scope>NUCLEOTIDE SEQUENCE [LARGE SCALE GENOMIC DNA]</scope>
    <source>
        <strain evidence="12">NBRC 111146</strain>
    </source>
</reference>
<reference evidence="9" key="1">
    <citation type="journal article" date="2014" name="Int. J. Syst. Evol. Microbiol.">
        <title>Complete genome of a new Firmicutes species belonging to the dominant human colonic microbiota ('Ruminococcus bicirculans') reveals two chromosomes and a selective capacity to utilize plant glucans.</title>
        <authorList>
            <consortium name="NISC Comparative Sequencing Program"/>
            <person name="Wegmann U."/>
            <person name="Louis P."/>
            <person name="Goesmann A."/>
            <person name="Henrissat B."/>
            <person name="Duncan S.H."/>
            <person name="Flint H.J."/>
        </authorList>
    </citation>
    <scope>NUCLEOTIDE SEQUENCE</scope>
    <source>
        <strain evidence="9">NBRC 111146</strain>
    </source>
</reference>
<feature type="signal peptide" evidence="8">
    <location>
        <begin position="1"/>
        <end position="24"/>
    </location>
</feature>
<accession>A0A557NZD1</accession>
<dbReference type="OrthoDB" id="9812878at2"/>
<evidence type="ECO:0000256" key="8">
    <source>
        <dbReference type="SAM" id="SignalP"/>
    </source>
</evidence>
<dbReference type="Proteomes" id="UP001157156">
    <property type="component" value="Unassembled WGS sequence"/>
</dbReference>
<evidence type="ECO:0000313" key="11">
    <source>
        <dbReference type="Proteomes" id="UP000319828"/>
    </source>
</evidence>
<dbReference type="EMBL" id="VMKJ01000037">
    <property type="protein sequence ID" value="TVO33771.1"/>
    <property type="molecule type" value="Genomic_DNA"/>
</dbReference>
<evidence type="ECO:0000256" key="2">
    <source>
        <dbReference type="ARBA" id="ARBA00022729"/>
    </source>
</evidence>
<sequence length="269" mass="29439">MTIKKTITKLALLFPLALGLTACGQEEKTEVIRVGATVGPHAQVVEAVAEEAAKQGLKVEVVTFSDYITPDAALVDGSIDLNSYQHQPFLNNFNDNNKKANLVSIGRSILMRMGVYSDKYQNLSDLPQKATITIPNDPTNSGRALLLLAEADLITLKPGLGSKATVYDIIENPKQLEFIEMDAAQLPRTLSDADASVITMNYVMSSGLDPKEQGIYFEAKDAELAVMVIASRAADKDNTTYKKFVEIYQSQPIRDFIQTTFKGTIEPAF</sequence>
<protein>
    <recommendedName>
        <fullName evidence="6">Lipoprotein</fullName>
    </recommendedName>
</protein>
<evidence type="ECO:0000256" key="1">
    <source>
        <dbReference type="ARBA" id="ARBA00004635"/>
    </source>
</evidence>
<dbReference type="InterPro" id="IPR004872">
    <property type="entry name" value="Lipoprotein_NlpA"/>
</dbReference>
<evidence type="ECO:0000256" key="4">
    <source>
        <dbReference type="ARBA" id="ARBA00023139"/>
    </source>
</evidence>
<feature type="lipid moiety-binding region" description="S-diacylglycerol cysteine" evidence="7">
    <location>
        <position position="23"/>
    </location>
</feature>
<keyword evidence="2 8" id="KW-0732">Signal</keyword>
<evidence type="ECO:0000313" key="10">
    <source>
        <dbReference type="EMBL" id="TVO33771.1"/>
    </source>
</evidence>
<evidence type="ECO:0000313" key="9">
    <source>
        <dbReference type="EMBL" id="GLT13543.1"/>
    </source>
</evidence>
<dbReference type="PROSITE" id="PS51257">
    <property type="entry name" value="PROKAR_LIPOPROTEIN"/>
    <property type="match status" value="1"/>
</dbReference>
<keyword evidence="12" id="KW-1185">Reference proteome</keyword>
<evidence type="ECO:0000256" key="7">
    <source>
        <dbReference type="PIRSR" id="PIRSR002854-1"/>
    </source>
</evidence>
<comment type="subcellular location">
    <subcellularLocation>
        <location evidence="1">Membrane</location>
        <topology evidence="1">Lipid-anchor</topology>
    </subcellularLocation>
</comment>
<proteinExistence type="inferred from homology"/>
<gene>
    <name evidence="10" type="ORF">FOF44_14765</name>
    <name evidence="9" type="ORF">GCM10007931_05170</name>
</gene>
<dbReference type="PANTHER" id="PTHR30429">
    <property type="entry name" value="D-METHIONINE-BINDING LIPOPROTEIN METQ"/>
    <property type="match status" value="1"/>
</dbReference>